<dbReference type="Proteomes" id="UP000247498">
    <property type="component" value="Unassembled WGS sequence"/>
</dbReference>
<evidence type="ECO:0000256" key="2">
    <source>
        <dbReference type="ARBA" id="ARBA00022640"/>
    </source>
</evidence>
<evidence type="ECO:0000256" key="1">
    <source>
        <dbReference type="ARBA" id="ARBA00004474"/>
    </source>
</evidence>
<feature type="compositionally biased region" description="Low complexity" evidence="3">
    <location>
        <begin position="265"/>
        <end position="284"/>
    </location>
</feature>
<feature type="region of interest" description="Disordered" evidence="3">
    <location>
        <begin position="249"/>
        <end position="284"/>
    </location>
</feature>
<protein>
    <recommendedName>
        <fullName evidence="4">Plastid lipid-associated protein/fibrillin conserved domain-containing protein</fullName>
    </recommendedName>
</protein>
<evidence type="ECO:0000313" key="6">
    <source>
        <dbReference type="Proteomes" id="UP000247498"/>
    </source>
</evidence>
<keyword evidence="6" id="KW-1185">Reference proteome</keyword>
<dbReference type="InterPro" id="IPR039633">
    <property type="entry name" value="PAP"/>
</dbReference>
<keyword evidence="2" id="KW-0934">Plastid</keyword>
<dbReference type="OrthoDB" id="203682at2759"/>
<organism evidence="5 6">
    <name type="scientific">Raphidocelis subcapitata</name>
    <dbReference type="NCBI Taxonomy" id="307507"/>
    <lineage>
        <taxon>Eukaryota</taxon>
        <taxon>Viridiplantae</taxon>
        <taxon>Chlorophyta</taxon>
        <taxon>core chlorophytes</taxon>
        <taxon>Chlorophyceae</taxon>
        <taxon>CS clade</taxon>
        <taxon>Sphaeropleales</taxon>
        <taxon>Selenastraceae</taxon>
        <taxon>Raphidocelis</taxon>
    </lineage>
</organism>
<reference evidence="5 6" key="1">
    <citation type="journal article" date="2018" name="Sci. Rep.">
        <title>Raphidocelis subcapitata (=Pseudokirchneriella subcapitata) provides an insight into genome evolution and environmental adaptations in the Sphaeropleales.</title>
        <authorList>
            <person name="Suzuki S."/>
            <person name="Yamaguchi H."/>
            <person name="Nakajima N."/>
            <person name="Kawachi M."/>
        </authorList>
    </citation>
    <scope>NUCLEOTIDE SEQUENCE [LARGE SCALE GENOMIC DNA]</scope>
    <source>
        <strain evidence="5 6">NIES-35</strain>
    </source>
</reference>
<dbReference type="EMBL" id="BDRX01000035">
    <property type="protein sequence ID" value="GBF92845.1"/>
    <property type="molecule type" value="Genomic_DNA"/>
</dbReference>
<dbReference type="AlphaFoldDB" id="A0A2V0P6X4"/>
<sequence>MFLRSLQRPVGSDAPRSYTVGRARPRLIATAARGKATPGASEEAPAPDDAPKRARRRSSSRKDADAAAAAAAADTTAAGPSPRGGDFVVAAAGVAPEEPEASKKPKQPAAAAAGAAAAPPAPSPAANAAAKAGAGAGAAEPQASVDELTRSLSAAADDATEAARGVSGALVADARAAASDALDAATGLAGAAASDADDALGAAADLANAVAADALDTAAGFANAAAAVSSEIGATLSAAAGAAAAAQPAAGVAPEEPEAPKKPKQPAAGAVGAPPAPSPAANAAAKAGAGAGAGAGAAEPQASVDELTRALSAAADDATEAARGMSGALVADAQAAASDALDAATGLAGAAAADANDALGAAADLANAVAADALDAAAGFANAAAAVSSEIGATLSAAAGAAAAAQPAAGGGGGAAAAVNGGGGGGGGGASGKPASPATIEKFKVRLLAAVASLDRGLAANVREASEVDALAARLEAAGGGDVRLSWTTNEASPDQSSMERMDGTWRLIYSSGFNTGSLGGRRPGPPAAGVPLVLGQVYQVIDTRAARLDNVVELFLATGGLNLPFLDALFAPRAAPTPPGGRRRAAPAPRGAAPGARLTLGHSYELQGPSTVRIVYEDTAVRAIGPDFLSGLPQLAAPQLPDFLKPPRDWRAASFDVTFLDASMRVTRGDRGELRIYLRDTPLEAAAPEDYVD</sequence>
<accession>A0A2V0P6X4</accession>
<dbReference type="GO" id="GO:0009536">
    <property type="term" value="C:plastid"/>
    <property type="evidence" value="ECO:0007669"/>
    <property type="project" value="UniProtKB-SubCell"/>
</dbReference>
<feature type="region of interest" description="Disordered" evidence="3">
    <location>
        <begin position="1"/>
        <end position="133"/>
    </location>
</feature>
<dbReference type="InParanoid" id="A0A2V0P6X4"/>
<feature type="compositionally biased region" description="Low complexity" evidence="3">
    <location>
        <begin position="66"/>
        <end position="96"/>
    </location>
</feature>
<name>A0A2V0P6X4_9CHLO</name>
<evidence type="ECO:0000256" key="3">
    <source>
        <dbReference type="SAM" id="MobiDB-lite"/>
    </source>
</evidence>
<dbReference type="PANTHER" id="PTHR31906">
    <property type="entry name" value="PLASTID-LIPID-ASSOCIATED PROTEIN 4, CHLOROPLASTIC-RELATED"/>
    <property type="match status" value="1"/>
</dbReference>
<feature type="domain" description="Plastid lipid-associated protein/fibrillin conserved" evidence="4">
    <location>
        <begin position="442"/>
        <end position="677"/>
    </location>
</feature>
<gene>
    <name evidence="5" type="ORF">Rsub_05464</name>
</gene>
<comment type="caution">
    <text evidence="5">The sequence shown here is derived from an EMBL/GenBank/DDBJ whole genome shotgun (WGS) entry which is preliminary data.</text>
</comment>
<comment type="subcellular location">
    <subcellularLocation>
        <location evidence="1">Plastid</location>
    </subcellularLocation>
</comment>
<dbReference type="Pfam" id="PF04755">
    <property type="entry name" value="PAP_fibrillin"/>
    <property type="match status" value="1"/>
</dbReference>
<feature type="compositionally biased region" description="Low complexity" evidence="3">
    <location>
        <begin position="107"/>
        <end position="133"/>
    </location>
</feature>
<dbReference type="InterPro" id="IPR006843">
    <property type="entry name" value="PAP/fibrillin_dom"/>
</dbReference>
<dbReference type="STRING" id="307507.A0A2V0P6X4"/>
<evidence type="ECO:0000259" key="4">
    <source>
        <dbReference type="Pfam" id="PF04755"/>
    </source>
</evidence>
<evidence type="ECO:0000313" key="5">
    <source>
        <dbReference type="EMBL" id="GBF92845.1"/>
    </source>
</evidence>
<proteinExistence type="predicted"/>